<protein>
    <submittedName>
        <fullName evidence="2">Uncharacterized protein</fullName>
    </submittedName>
</protein>
<feature type="region of interest" description="Disordered" evidence="1">
    <location>
        <begin position="134"/>
        <end position="164"/>
    </location>
</feature>
<reference evidence="2" key="1">
    <citation type="submission" date="2023-02" db="EMBL/GenBank/DDBJ databases">
        <title>Colletotrichum kahawae CIFC_Que2 genome sequencing and assembly.</title>
        <authorList>
            <person name="Baroncelli R."/>
        </authorList>
    </citation>
    <scope>NUCLEOTIDE SEQUENCE</scope>
    <source>
        <strain evidence="2">CIFC_Que2</strain>
    </source>
</reference>
<organism evidence="2 3">
    <name type="scientific">Colletotrichum kahawae</name>
    <name type="common">Coffee berry disease fungus</name>
    <dbReference type="NCBI Taxonomy" id="34407"/>
    <lineage>
        <taxon>Eukaryota</taxon>
        <taxon>Fungi</taxon>
        <taxon>Dikarya</taxon>
        <taxon>Ascomycota</taxon>
        <taxon>Pezizomycotina</taxon>
        <taxon>Sordariomycetes</taxon>
        <taxon>Hypocreomycetidae</taxon>
        <taxon>Glomerellales</taxon>
        <taxon>Glomerellaceae</taxon>
        <taxon>Colletotrichum</taxon>
        <taxon>Colletotrichum gloeosporioides species complex</taxon>
    </lineage>
</organism>
<accession>A0AAD9YHZ2</accession>
<comment type="caution">
    <text evidence="2">The sequence shown here is derived from an EMBL/GenBank/DDBJ whole genome shotgun (WGS) entry which is preliminary data.</text>
</comment>
<evidence type="ECO:0000313" key="2">
    <source>
        <dbReference type="EMBL" id="KAK2761506.1"/>
    </source>
</evidence>
<proteinExistence type="predicted"/>
<evidence type="ECO:0000256" key="1">
    <source>
        <dbReference type="SAM" id="MobiDB-lite"/>
    </source>
</evidence>
<dbReference type="AlphaFoldDB" id="A0AAD9YHZ2"/>
<keyword evidence="3" id="KW-1185">Reference proteome</keyword>
<dbReference type="Proteomes" id="UP001281614">
    <property type="component" value="Unassembled WGS sequence"/>
</dbReference>
<name>A0AAD9YHZ2_COLKA</name>
<sequence>MYCGTAAVLYDTATCETRKITEPSAPWTLTLIPVSCVSIPGPNLCSSADPPPARLDPSSCLFCCSPSLPLTLSAFPRCLFPKEPHLPLAKLLASSRRHSVEPHAAFYIDALPWLQHKQDGFCSITQENLLVQADSSTSPPTNTRPMTVPSCPDGASGPCNKPPE</sequence>
<feature type="compositionally biased region" description="Polar residues" evidence="1">
    <location>
        <begin position="134"/>
        <end position="145"/>
    </location>
</feature>
<gene>
    <name evidence="2" type="ORF">CKAH01_16278</name>
</gene>
<evidence type="ECO:0000313" key="3">
    <source>
        <dbReference type="Proteomes" id="UP001281614"/>
    </source>
</evidence>
<dbReference type="EMBL" id="VYYT01000159">
    <property type="protein sequence ID" value="KAK2761506.1"/>
    <property type="molecule type" value="Genomic_DNA"/>
</dbReference>